<dbReference type="InterPro" id="IPR010255">
    <property type="entry name" value="Haem_peroxidase_sf"/>
</dbReference>
<keyword evidence="8" id="KW-0732">Signal</keyword>
<proteinExistence type="inferred from homology"/>
<keyword evidence="4" id="KW-0349">Heme</keyword>
<comment type="similarity">
    <text evidence="2">Belongs to the peroxidase family. Cytochrome c peroxidase subfamily.</text>
</comment>
<evidence type="ECO:0000256" key="2">
    <source>
        <dbReference type="ARBA" id="ARBA00005997"/>
    </source>
</evidence>
<dbReference type="InterPro" id="IPR044831">
    <property type="entry name" value="Ccp1-like"/>
</dbReference>
<keyword evidence="7" id="KW-0408">Iron</keyword>
<dbReference type="Gene3D" id="1.10.420.10">
    <property type="entry name" value="Peroxidase, domain 2"/>
    <property type="match status" value="1"/>
</dbReference>
<feature type="signal peptide" evidence="8">
    <location>
        <begin position="1"/>
        <end position="16"/>
    </location>
</feature>
<dbReference type="GO" id="GO:0034599">
    <property type="term" value="P:cellular response to oxidative stress"/>
    <property type="evidence" value="ECO:0007669"/>
    <property type="project" value="InterPro"/>
</dbReference>
<accession>A0AAD6ZYQ9</accession>
<evidence type="ECO:0000256" key="5">
    <source>
        <dbReference type="ARBA" id="ARBA00022723"/>
    </source>
</evidence>
<dbReference type="GO" id="GO:0042744">
    <property type="term" value="P:hydrogen peroxide catabolic process"/>
    <property type="evidence" value="ECO:0007669"/>
    <property type="project" value="TreeGrafter"/>
</dbReference>
<keyword evidence="6 8" id="KW-0560">Oxidoreductase</keyword>
<dbReference type="PANTHER" id="PTHR31356:SF53">
    <property type="entry name" value="HEME PEROXIDASE"/>
    <property type="match status" value="1"/>
</dbReference>
<dbReference type="GO" id="GO:0000302">
    <property type="term" value="P:response to reactive oxygen species"/>
    <property type="evidence" value="ECO:0007669"/>
    <property type="project" value="TreeGrafter"/>
</dbReference>
<sequence length="502" mass="54394">MLGRLALFASLATANAYLWPSPQLDELESLRFEMDDFPSLRILVSSLIRPCDRTLRGLTNLSGIANAADLIRTAFHDMATYDVADGTGGMDASIRFHKDGPLGGPSDTTLQILIALASRYVSVADALALATIISIESCGGPEIAFRGGRVDADRPNMPAVPEPHQSINSHIASFARLGFSQEEMIGLVVCGHSFGRLEFNDSNNAESAHAHFDSTNVHFESEIFNSNIAKDYIASMGQNPLVVGSGARMSSDGRSGGGDTTGSFAGSPELFASTCAELFARMFDTVPRGVQLTEIITPLPVKPRLRRLTLDGDILRLGGSVRFWKLPDSPERTVQLLWDDRVGGVHNATLLPSQMTVSPDGLATRYYFDPADDIDFLSVDAAAGITSLRFIVDGKMEDQDGVGFAVQDTLVFSATSCRTADYPLAGKLDVAVRAPQHFNSPHRNTDMVGAGAHQRECNTRVFRDSGAGHDGPCHHRRSRRPILLACSNDSRKCHLRRMDCEL</sequence>
<comment type="function">
    <text evidence="1">Destroys radicals which are normally produced within the cells and which are toxic to biological systems.</text>
</comment>
<dbReference type="SUPFAM" id="SSF48113">
    <property type="entry name" value="Heme-dependent peroxidases"/>
    <property type="match status" value="1"/>
</dbReference>
<protein>
    <recommendedName>
        <fullName evidence="8">Peroxidase</fullName>
        <ecNumber evidence="8">1.11.1.-</ecNumber>
    </recommendedName>
</protein>
<dbReference type="Gene3D" id="1.10.520.10">
    <property type="match status" value="1"/>
</dbReference>
<comment type="caution">
    <text evidence="10">The sequence shown here is derived from an EMBL/GenBank/DDBJ whole genome shotgun (WGS) entry which is preliminary data.</text>
</comment>
<evidence type="ECO:0000256" key="7">
    <source>
        <dbReference type="ARBA" id="ARBA00023004"/>
    </source>
</evidence>
<dbReference type="EMBL" id="JARIHO010000021">
    <property type="protein sequence ID" value="KAJ7346172.1"/>
    <property type="molecule type" value="Genomic_DNA"/>
</dbReference>
<dbReference type="EC" id="1.11.1.-" evidence="8"/>
<dbReference type="GO" id="GO:0020037">
    <property type="term" value="F:heme binding"/>
    <property type="evidence" value="ECO:0007669"/>
    <property type="project" value="UniProtKB-UniRule"/>
</dbReference>
<evidence type="ECO:0000256" key="1">
    <source>
        <dbReference type="ARBA" id="ARBA00003917"/>
    </source>
</evidence>
<keyword evidence="11" id="KW-1185">Reference proteome</keyword>
<keyword evidence="3 8" id="KW-0575">Peroxidase</keyword>
<feature type="chain" id="PRO_5041782906" description="Peroxidase" evidence="8">
    <location>
        <begin position="17"/>
        <end position="502"/>
    </location>
</feature>
<evidence type="ECO:0000256" key="8">
    <source>
        <dbReference type="RuleBase" id="RU363051"/>
    </source>
</evidence>
<dbReference type="Proteomes" id="UP001218218">
    <property type="component" value="Unassembled WGS sequence"/>
</dbReference>
<dbReference type="Pfam" id="PF00141">
    <property type="entry name" value="peroxidase"/>
    <property type="match status" value="1"/>
</dbReference>
<dbReference type="PROSITE" id="PS50873">
    <property type="entry name" value="PEROXIDASE_4"/>
    <property type="match status" value="1"/>
</dbReference>
<dbReference type="PANTHER" id="PTHR31356">
    <property type="entry name" value="THYLAKOID LUMENAL 29 KDA PROTEIN, CHLOROPLASTIC-RELATED"/>
    <property type="match status" value="1"/>
</dbReference>
<dbReference type="PRINTS" id="PR00458">
    <property type="entry name" value="PEROXIDASE"/>
</dbReference>
<dbReference type="PRINTS" id="PR00459">
    <property type="entry name" value="ASPEROXIDASE"/>
</dbReference>
<organism evidence="10 11">
    <name type="scientific">Mycena albidolilacea</name>
    <dbReference type="NCBI Taxonomy" id="1033008"/>
    <lineage>
        <taxon>Eukaryota</taxon>
        <taxon>Fungi</taxon>
        <taxon>Dikarya</taxon>
        <taxon>Basidiomycota</taxon>
        <taxon>Agaricomycotina</taxon>
        <taxon>Agaricomycetes</taxon>
        <taxon>Agaricomycetidae</taxon>
        <taxon>Agaricales</taxon>
        <taxon>Marasmiineae</taxon>
        <taxon>Mycenaceae</taxon>
        <taxon>Mycena</taxon>
    </lineage>
</organism>
<keyword evidence="5" id="KW-0479">Metal-binding</keyword>
<evidence type="ECO:0000256" key="3">
    <source>
        <dbReference type="ARBA" id="ARBA00022559"/>
    </source>
</evidence>
<evidence type="ECO:0000313" key="10">
    <source>
        <dbReference type="EMBL" id="KAJ7346172.1"/>
    </source>
</evidence>
<dbReference type="InterPro" id="IPR002016">
    <property type="entry name" value="Haem_peroxidase"/>
</dbReference>
<dbReference type="GO" id="GO:0046872">
    <property type="term" value="F:metal ion binding"/>
    <property type="evidence" value="ECO:0007669"/>
    <property type="project" value="UniProtKB-UniRule"/>
</dbReference>
<evidence type="ECO:0000259" key="9">
    <source>
        <dbReference type="PROSITE" id="PS50873"/>
    </source>
</evidence>
<dbReference type="InterPro" id="IPR002207">
    <property type="entry name" value="Peroxidase_I"/>
</dbReference>
<dbReference type="GO" id="GO:0004601">
    <property type="term" value="F:peroxidase activity"/>
    <property type="evidence" value="ECO:0007669"/>
    <property type="project" value="UniProtKB-KW"/>
</dbReference>
<evidence type="ECO:0000256" key="4">
    <source>
        <dbReference type="ARBA" id="ARBA00022617"/>
    </source>
</evidence>
<feature type="domain" description="Plant heme peroxidase family profile" evidence="9">
    <location>
        <begin position="121"/>
        <end position="196"/>
    </location>
</feature>
<gene>
    <name evidence="10" type="ORF">DFH08DRAFT_701482</name>
</gene>
<dbReference type="AlphaFoldDB" id="A0AAD6ZYQ9"/>
<reference evidence="10" key="1">
    <citation type="submission" date="2023-03" db="EMBL/GenBank/DDBJ databases">
        <title>Massive genome expansion in bonnet fungi (Mycena s.s.) driven by repeated elements and novel gene families across ecological guilds.</title>
        <authorList>
            <consortium name="Lawrence Berkeley National Laboratory"/>
            <person name="Harder C.B."/>
            <person name="Miyauchi S."/>
            <person name="Viragh M."/>
            <person name="Kuo A."/>
            <person name="Thoen E."/>
            <person name="Andreopoulos B."/>
            <person name="Lu D."/>
            <person name="Skrede I."/>
            <person name="Drula E."/>
            <person name="Henrissat B."/>
            <person name="Morin E."/>
            <person name="Kohler A."/>
            <person name="Barry K."/>
            <person name="LaButti K."/>
            <person name="Morin E."/>
            <person name="Salamov A."/>
            <person name="Lipzen A."/>
            <person name="Mereny Z."/>
            <person name="Hegedus B."/>
            <person name="Baldrian P."/>
            <person name="Stursova M."/>
            <person name="Weitz H."/>
            <person name="Taylor A."/>
            <person name="Grigoriev I.V."/>
            <person name="Nagy L.G."/>
            <person name="Martin F."/>
            <person name="Kauserud H."/>
        </authorList>
    </citation>
    <scope>NUCLEOTIDE SEQUENCE</scope>
    <source>
        <strain evidence="10">CBHHK002</strain>
    </source>
</reference>
<name>A0AAD6ZYQ9_9AGAR</name>
<evidence type="ECO:0000256" key="6">
    <source>
        <dbReference type="ARBA" id="ARBA00023002"/>
    </source>
</evidence>
<evidence type="ECO:0000313" key="11">
    <source>
        <dbReference type="Proteomes" id="UP001218218"/>
    </source>
</evidence>